<keyword evidence="4" id="KW-1185">Reference proteome</keyword>
<keyword evidence="2" id="KW-0812">Transmembrane</keyword>
<keyword evidence="2" id="KW-1133">Transmembrane helix</keyword>
<feature type="transmembrane region" description="Helical" evidence="2">
    <location>
        <begin position="94"/>
        <end position="114"/>
    </location>
</feature>
<evidence type="ECO:0000313" key="4">
    <source>
        <dbReference type="Proteomes" id="UP001355207"/>
    </source>
</evidence>
<keyword evidence="2" id="KW-0472">Membrane</keyword>
<dbReference type="GeneID" id="91091862"/>
<organism evidence="3 4">
    <name type="scientific">Kwoniella dendrophila CBS 6074</name>
    <dbReference type="NCBI Taxonomy" id="1295534"/>
    <lineage>
        <taxon>Eukaryota</taxon>
        <taxon>Fungi</taxon>
        <taxon>Dikarya</taxon>
        <taxon>Basidiomycota</taxon>
        <taxon>Agaricomycotina</taxon>
        <taxon>Tremellomycetes</taxon>
        <taxon>Tremellales</taxon>
        <taxon>Cryptococcaceae</taxon>
        <taxon>Kwoniella</taxon>
    </lineage>
</organism>
<name>A0AAX4JLK5_9TREE</name>
<accession>A0AAX4JLK5</accession>
<proteinExistence type="predicted"/>
<evidence type="ECO:0000256" key="1">
    <source>
        <dbReference type="SAM" id="MobiDB-lite"/>
    </source>
</evidence>
<gene>
    <name evidence="3" type="ORF">L201_001190</name>
</gene>
<feature type="compositionally biased region" description="Low complexity" evidence="1">
    <location>
        <begin position="1"/>
        <end position="19"/>
    </location>
</feature>
<evidence type="ECO:0000256" key="2">
    <source>
        <dbReference type="SAM" id="Phobius"/>
    </source>
</evidence>
<protein>
    <recommendedName>
        <fullName evidence="5">BZIP domain-containing protein</fullName>
    </recommendedName>
</protein>
<dbReference type="Proteomes" id="UP001355207">
    <property type="component" value="Chromosome 1"/>
</dbReference>
<dbReference type="EMBL" id="CP144098">
    <property type="protein sequence ID" value="WWC86317.1"/>
    <property type="molecule type" value="Genomic_DNA"/>
</dbReference>
<feature type="region of interest" description="Disordered" evidence="1">
    <location>
        <begin position="1"/>
        <end position="44"/>
    </location>
</feature>
<evidence type="ECO:0008006" key="5">
    <source>
        <dbReference type="Google" id="ProtNLM"/>
    </source>
</evidence>
<sequence>MAYLPASSPSSSNTPTAPSDADSQASTAHHNGAEEYEPPTYEESLYVINGSTRRPLSRKKRGKGNNGIGGDLVGSMKRGLAVDQRKKARNESRLKILLSIAAILFLILTTIWILRLNKRIKDKGGWITLVSGI</sequence>
<evidence type="ECO:0000313" key="3">
    <source>
        <dbReference type="EMBL" id="WWC86317.1"/>
    </source>
</evidence>
<feature type="region of interest" description="Disordered" evidence="1">
    <location>
        <begin position="52"/>
        <end position="71"/>
    </location>
</feature>
<dbReference type="AlphaFoldDB" id="A0AAX4JLK5"/>
<reference evidence="3 4" key="1">
    <citation type="submission" date="2024-01" db="EMBL/GenBank/DDBJ databases">
        <title>Comparative genomics of Cryptococcus and Kwoniella reveals pathogenesis evolution and contrasting modes of karyotype evolution via chromosome fusion or intercentromeric recombination.</title>
        <authorList>
            <person name="Coelho M.A."/>
            <person name="David-Palma M."/>
            <person name="Shea T."/>
            <person name="Bowers K."/>
            <person name="McGinley-Smith S."/>
            <person name="Mohammad A.W."/>
            <person name="Gnirke A."/>
            <person name="Yurkov A.M."/>
            <person name="Nowrousian M."/>
            <person name="Sun S."/>
            <person name="Cuomo C.A."/>
            <person name="Heitman J."/>
        </authorList>
    </citation>
    <scope>NUCLEOTIDE SEQUENCE [LARGE SCALE GENOMIC DNA]</scope>
    <source>
        <strain evidence="3 4">CBS 6074</strain>
    </source>
</reference>
<dbReference type="RefSeq" id="XP_066073080.1">
    <property type="nucleotide sequence ID" value="XM_066216983.1"/>
</dbReference>